<evidence type="ECO:0000256" key="1">
    <source>
        <dbReference type="ARBA" id="ARBA00001933"/>
    </source>
</evidence>
<dbReference type="SUPFAM" id="SSF53383">
    <property type="entry name" value="PLP-dependent transferases"/>
    <property type="match status" value="1"/>
</dbReference>
<dbReference type="FunFam" id="3.40.640.10:FF:000004">
    <property type="entry name" value="Acetylornithine aminotransferase"/>
    <property type="match status" value="1"/>
</dbReference>
<dbReference type="RefSeq" id="WP_076144075.1">
    <property type="nucleotide sequence ID" value="NZ_LWLN01000001.1"/>
</dbReference>
<dbReference type="InterPro" id="IPR015422">
    <property type="entry name" value="PyrdxlP-dep_Trfase_small"/>
</dbReference>
<evidence type="ECO:0000313" key="7">
    <source>
        <dbReference type="Proteomes" id="UP000189370"/>
    </source>
</evidence>
<keyword evidence="3 6" id="KW-0808">Transferase</keyword>
<accession>A0A1S8AU63</accession>
<organism evidence="6 7">
    <name type="scientific">Natrinema saccharevitans</name>
    <dbReference type="NCBI Taxonomy" id="301967"/>
    <lineage>
        <taxon>Archaea</taxon>
        <taxon>Methanobacteriati</taxon>
        <taxon>Methanobacteriota</taxon>
        <taxon>Stenosarchaea group</taxon>
        <taxon>Halobacteria</taxon>
        <taxon>Halobacteriales</taxon>
        <taxon>Natrialbaceae</taxon>
        <taxon>Natrinema</taxon>
    </lineage>
</organism>
<keyword evidence="7" id="KW-1185">Reference proteome</keyword>
<dbReference type="InterPro" id="IPR050103">
    <property type="entry name" value="Class-III_PLP-dep_AT"/>
</dbReference>
<dbReference type="AlphaFoldDB" id="A0A1S8AU63"/>
<evidence type="ECO:0000256" key="2">
    <source>
        <dbReference type="ARBA" id="ARBA00022576"/>
    </source>
</evidence>
<dbReference type="Gene3D" id="3.40.640.10">
    <property type="entry name" value="Type I PLP-dependent aspartate aminotransferase-like (Major domain)"/>
    <property type="match status" value="1"/>
</dbReference>
<dbReference type="PANTHER" id="PTHR11986:SF79">
    <property type="entry name" value="ACETYLORNITHINE AMINOTRANSFERASE, MITOCHONDRIAL"/>
    <property type="match status" value="1"/>
</dbReference>
<dbReference type="Pfam" id="PF00202">
    <property type="entry name" value="Aminotran_3"/>
    <property type="match status" value="1"/>
</dbReference>
<comment type="caution">
    <text evidence="6">The sequence shown here is derived from an EMBL/GenBank/DDBJ whole genome shotgun (WGS) entry which is preliminary data.</text>
</comment>
<dbReference type="PROSITE" id="PS00600">
    <property type="entry name" value="AA_TRANSFER_CLASS_3"/>
    <property type="match status" value="1"/>
</dbReference>
<dbReference type="GO" id="GO:0030170">
    <property type="term" value="F:pyridoxal phosphate binding"/>
    <property type="evidence" value="ECO:0007669"/>
    <property type="project" value="InterPro"/>
</dbReference>
<proteinExistence type="inferred from homology"/>
<dbReference type="InterPro" id="IPR005814">
    <property type="entry name" value="Aminotrans_3"/>
</dbReference>
<name>A0A1S8AU63_9EURY</name>
<reference evidence="7" key="1">
    <citation type="submission" date="2016-04" db="EMBL/GenBank/DDBJ databases">
        <authorList>
            <person name="Chen S.-C."/>
            <person name="Lai M.-C."/>
        </authorList>
    </citation>
    <scope>NUCLEOTIDE SEQUENCE [LARGE SCALE GENOMIC DNA]</scope>
    <source>
        <strain evidence="7">AB14</strain>
    </source>
</reference>
<evidence type="ECO:0000256" key="4">
    <source>
        <dbReference type="ARBA" id="ARBA00022898"/>
    </source>
</evidence>
<protein>
    <submittedName>
        <fullName evidence="6">Aminotransferase class III</fullName>
    </submittedName>
</protein>
<dbReference type="PIRSF" id="PIRSF000521">
    <property type="entry name" value="Transaminase_4ab_Lys_Orn"/>
    <property type="match status" value="1"/>
</dbReference>
<dbReference type="InterPro" id="IPR015421">
    <property type="entry name" value="PyrdxlP-dep_Trfase_major"/>
</dbReference>
<evidence type="ECO:0000256" key="3">
    <source>
        <dbReference type="ARBA" id="ARBA00022679"/>
    </source>
</evidence>
<keyword evidence="4 5" id="KW-0663">Pyridoxal phosphate</keyword>
<gene>
    <name evidence="6" type="ORF">A6E15_04350</name>
</gene>
<comment type="cofactor">
    <cofactor evidence="1">
        <name>pyridoxal 5'-phosphate</name>
        <dbReference type="ChEBI" id="CHEBI:597326"/>
    </cofactor>
</comment>
<keyword evidence="2 6" id="KW-0032">Aminotransferase</keyword>
<comment type="similarity">
    <text evidence="5">Belongs to the class-III pyridoxal-phosphate-dependent aminotransferase family.</text>
</comment>
<sequence length="444" mass="47269">MSEQKFEPSDGRDSNAAVVSSYDDHMMPIWKSLDIPVKRASGCTLEDVEGNEYLDVFAGIAVTNVGHGNEAVVDAAKAQLEEFVHGCSYVHPNEPVADLAERIAEVTPGDLEKTFFCNSGTESVEGAVKLARKYTGSKEVIALEMGFHGRTLGSLALTGNKSYKQGMAPTLNDVAHTAPPYGYRCPRCDGGECDADCADELERVIGSHTSGDLAAIVVEPVMGEAGIVVPPEGWLERVQEVAHDHGALLIVDEVQTGYGRTGELFASSHFDVEPDILTQAKGIANGLPLGAFTAPAEIADAFESGDHLSTFGGNPVACAAALATIDELQDGIVDDAREQGRWLADELGALEGEYEVVGQTRGLGLMWGVELVEPGTTGPQNVAPKPDPELASAVSDYLRDESNVVMGVGGYYKNVMRFQPPLSISREQLQYAVDELRAALETVA</sequence>
<dbReference type="Gene3D" id="3.90.1150.10">
    <property type="entry name" value="Aspartate Aminotransferase, domain 1"/>
    <property type="match status" value="1"/>
</dbReference>
<dbReference type="GO" id="GO:0042802">
    <property type="term" value="F:identical protein binding"/>
    <property type="evidence" value="ECO:0007669"/>
    <property type="project" value="TreeGrafter"/>
</dbReference>
<evidence type="ECO:0000256" key="5">
    <source>
        <dbReference type="RuleBase" id="RU003560"/>
    </source>
</evidence>
<dbReference type="InterPro" id="IPR015424">
    <property type="entry name" value="PyrdxlP-dep_Trfase"/>
</dbReference>
<dbReference type="GO" id="GO:0008483">
    <property type="term" value="F:transaminase activity"/>
    <property type="evidence" value="ECO:0007669"/>
    <property type="project" value="UniProtKB-KW"/>
</dbReference>
<dbReference type="OrthoDB" id="6534at2157"/>
<dbReference type="Proteomes" id="UP000189370">
    <property type="component" value="Unassembled WGS sequence"/>
</dbReference>
<dbReference type="STRING" id="301967.A6E15_04350"/>
<dbReference type="InterPro" id="IPR049704">
    <property type="entry name" value="Aminotrans_3_PPA_site"/>
</dbReference>
<evidence type="ECO:0000313" key="6">
    <source>
        <dbReference type="EMBL" id="OLZ40260.1"/>
    </source>
</evidence>
<dbReference type="PANTHER" id="PTHR11986">
    <property type="entry name" value="AMINOTRANSFERASE CLASS III"/>
    <property type="match status" value="1"/>
</dbReference>
<dbReference type="CDD" id="cd00610">
    <property type="entry name" value="OAT_like"/>
    <property type="match status" value="1"/>
</dbReference>
<dbReference type="EMBL" id="LWLN01000001">
    <property type="protein sequence ID" value="OLZ40260.1"/>
    <property type="molecule type" value="Genomic_DNA"/>
</dbReference>